<feature type="domain" description="DUF6194" evidence="1">
    <location>
        <begin position="1"/>
        <end position="135"/>
    </location>
</feature>
<reference evidence="2" key="1">
    <citation type="submission" date="2021-01" db="EMBL/GenBank/DDBJ databases">
        <title>Whole genome shotgun sequence of Spirilliplanes yamanashiensis NBRC 15828.</title>
        <authorList>
            <person name="Komaki H."/>
            <person name="Tamura T."/>
        </authorList>
    </citation>
    <scope>NUCLEOTIDE SEQUENCE</scope>
    <source>
        <strain evidence="2">NBRC 15828</strain>
    </source>
</reference>
<dbReference type="AlphaFoldDB" id="A0A8J4DGH1"/>
<dbReference type="Pfam" id="PF19694">
    <property type="entry name" value="DUF6194"/>
    <property type="match status" value="1"/>
</dbReference>
<evidence type="ECO:0000259" key="1">
    <source>
        <dbReference type="Pfam" id="PF19694"/>
    </source>
</evidence>
<dbReference type="EMBL" id="BOOY01000001">
    <property type="protein sequence ID" value="GIJ00673.1"/>
    <property type="molecule type" value="Genomic_DNA"/>
</dbReference>
<gene>
    <name evidence="2" type="ORF">Sya03_00250</name>
</gene>
<dbReference type="Proteomes" id="UP000652013">
    <property type="component" value="Unassembled WGS sequence"/>
</dbReference>
<keyword evidence="3" id="KW-1185">Reference proteome</keyword>
<organism evidence="2 3">
    <name type="scientific">Spirilliplanes yamanashiensis</name>
    <dbReference type="NCBI Taxonomy" id="42233"/>
    <lineage>
        <taxon>Bacteria</taxon>
        <taxon>Bacillati</taxon>
        <taxon>Actinomycetota</taxon>
        <taxon>Actinomycetes</taxon>
        <taxon>Micromonosporales</taxon>
        <taxon>Micromonosporaceae</taxon>
        <taxon>Spirilliplanes</taxon>
    </lineage>
</organism>
<proteinExistence type="predicted"/>
<accession>A0A8J4DGH1</accession>
<dbReference type="InterPro" id="IPR045676">
    <property type="entry name" value="DUF6194"/>
</dbReference>
<protein>
    <recommendedName>
        <fullName evidence="1">DUF6194 domain-containing protein</fullName>
    </recommendedName>
</protein>
<evidence type="ECO:0000313" key="3">
    <source>
        <dbReference type="Proteomes" id="UP000652013"/>
    </source>
</evidence>
<comment type="caution">
    <text evidence="2">The sequence shown here is derived from an EMBL/GenBank/DDBJ whole genome shotgun (WGS) entry which is preliminary data.</text>
</comment>
<name>A0A8J4DGH1_9ACTN</name>
<dbReference type="RefSeq" id="WP_203936020.1">
    <property type="nucleotide sequence ID" value="NZ_BAAAGJ010000024.1"/>
</dbReference>
<sequence length="139" mass="15377">MDAAELTAFIRDRFPGTRVLEADGDSYLLYDPDADLPPERQMPYATVVTGDRHDTASQLDRPGFFRLNVGLTKAGYAQRVGAVDGPVDHTVTDVVLPHPVYAGQHWVCVVNPSHPYEELLAEAHAFAARKHANQRARRA</sequence>
<evidence type="ECO:0000313" key="2">
    <source>
        <dbReference type="EMBL" id="GIJ00673.1"/>
    </source>
</evidence>